<feature type="transmembrane region" description="Helical" evidence="8">
    <location>
        <begin position="247"/>
        <end position="270"/>
    </location>
</feature>
<evidence type="ECO:0000256" key="7">
    <source>
        <dbReference type="ARBA" id="ARBA00023224"/>
    </source>
</evidence>
<evidence type="ECO:0000256" key="3">
    <source>
        <dbReference type="ARBA" id="ARBA00022989"/>
    </source>
</evidence>
<feature type="transmembrane region" description="Helical" evidence="8">
    <location>
        <begin position="147"/>
        <end position="168"/>
    </location>
</feature>
<dbReference type="SUPFAM" id="SSF81321">
    <property type="entry name" value="Family A G protein-coupled receptor-like"/>
    <property type="match status" value="1"/>
</dbReference>
<dbReference type="InterPro" id="IPR017452">
    <property type="entry name" value="GPCR_Rhodpsn_7TM"/>
</dbReference>
<evidence type="ECO:0000256" key="2">
    <source>
        <dbReference type="ARBA" id="ARBA00022692"/>
    </source>
</evidence>
<keyword evidence="4" id="KW-0297">G-protein coupled receptor</keyword>
<dbReference type="AlphaFoldDB" id="A0A9N7VN13"/>
<proteinExistence type="predicted"/>
<sequence>MQSNSSGSAALSACGEEDEREISRVVSPTGAASNLAPLNISLSCWLHVLSKESSLDLHGDGANLAVRVLIALVYLVVCVLGLVGNFLALFLLHSRRRGHHHSSIDCFVMSLALTDLQFVLTLPFWAIDTVLDFRWPFGRIMCKIVSSVTTMNMYASVYFLTAMSVTRYRSLVTSLKMESPRIATARAKWGSLTIWVVSLVATLPHAFYSTTVQVSADDELCLVRFSDSDSGHWDPQVLLGLYQMQKVLLGFVVPLVIISVCYLLLLRFILSRRIVGSVAYAFPLTVCLAHANSCLNPVLYCLIRREYRAGLKELLLRVSHSVQRVLRLALRGRRVEEAPSCLVGMHKDINM</sequence>
<keyword evidence="7" id="KW-0807">Transducer</keyword>
<dbReference type="GO" id="GO:0006955">
    <property type="term" value="P:immune response"/>
    <property type="evidence" value="ECO:0007669"/>
    <property type="project" value="TreeGrafter"/>
</dbReference>
<dbReference type="FunFam" id="1.20.1070.10:FF:001030">
    <property type="entry name" value="Relaxin family peptide receptor 3"/>
    <property type="match status" value="1"/>
</dbReference>
<evidence type="ECO:0000256" key="6">
    <source>
        <dbReference type="ARBA" id="ARBA00023170"/>
    </source>
</evidence>
<dbReference type="GO" id="GO:0007204">
    <property type="term" value="P:positive regulation of cytosolic calcium ion concentration"/>
    <property type="evidence" value="ECO:0007669"/>
    <property type="project" value="TreeGrafter"/>
</dbReference>
<evidence type="ECO:0000256" key="8">
    <source>
        <dbReference type="SAM" id="Phobius"/>
    </source>
</evidence>
<feature type="transmembrane region" description="Helical" evidence="8">
    <location>
        <begin position="64"/>
        <end position="92"/>
    </location>
</feature>
<evidence type="ECO:0000256" key="1">
    <source>
        <dbReference type="ARBA" id="ARBA00004370"/>
    </source>
</evidence>
<evidence type="ECO:0000256" key="5">
    <source>
        <dbReference type="ARBA" id="ARBA00023136"/>
    </source>
</evidence>
<dbReference type="GO" id="GO:0060326">
    <property type="term" value="P:cell chemotaxis"/>
    <property type="evidence" value="ECO:0007669"/>
    <property type="project" value="TreeGrafter"/>
</dbReference>
<dbReference type="PRINTS" id="PR00237">
    <property type="entry name" value="GPCRRHODOPSN"/>
</dbReference>
<protein>
    <recommendedName>
        <fullName evidence="9">G-protein coupled receptors family 1 profile domain-containing protein</fullName>
    </recommendedName>
</protein>
<dbReference type="PANTHER" id="PTHR10489:SF937">
    <property type="entry name" value="RELAXIN-3 RECEPTOR 1"/>
    <property type="match status" value="1"/>
</dbReference>
<evidence type="ECO:0000256" key="4">
    <source>
        <dbReference type="ARBA" id="ARBA00023040"/>
    </source>
</evidence>
<keyword evidence="2 8" id="KW-0812">Transmembrane</keyword>
<dbReference type="GO" id="GO:0016493">
    <property type="term" value="F:C-C chemokine receptor activity"/>
    <property type="evidence" value="ECO:0007669"/>
    <property type="project" value="TreeGrafter"/>
</dbReference>
<gene>
    <name evidence="10" type="ORF">PLEPLA_LOCUS40425</name>
</gene>
<dbReference type="PANTHER" id="PTHR10489">
    <property type="entry name" value="CELL ADHESION MOLECULE"/>
    <property type="match status" value="1"/>
</dbReference>
<dbReference type="Pfam" id="PF00001">
    <property type="entry name" value="7tm_1"/>
    <property type="match status" value="1"/>
</dbReference>
<evidence type="ECO:0000313" key="11">
    <source>
        <dbReference type="Proteomes" id="UP001153269"/>
    </source>
</evidence>
<name>A0A9N7VN13_PLEPL</name>
<keyword evidence="3 8" id="KW-1133">Transmembrane helix</keyword>
<dbReference type="InterPro" id="IPR050119">
    <property type="entry name" value="CCR1-9-like"/>
</dbReference>
<comment type="caution">
    <text evidence="10">The sequence shown here is derived from an EMBL/GenBank/DDBJ whole genome shotgun (WGS) entry which is preliminary data.</text>
</comment>
<dbReference type="GO" id="GO:0009897">
    <property type="term" value="C:external side of plasma membrane"/>
    <property type="evidence" value="ECO:0007669"/>
    <property type="project" value="TreeGrafter"/>
</dbReference>
<accession>A0A9N7VN13</accession>
<dbReference type="Gene3D" id="1.20.1070.10">
    <property type="entry name" value="Rhodopsin 7-helix transmembrane proteins"/>
    <property type="match status" value="1"/>
</dbReference>
<dbReference type="EMBL" id="CADEAL010004138">
    <property type="protein sequence ID" value="CAB1452675.1"/>
    <property type="molecule type" value="Genomic_DNA"/>
</dbReference>
<feature type="domain" description="G-protein coupled receptors family 1 profile" evidence="9">
    <location>
        <begin position="84"/>
        <end position="269"/>
    </location>
</feature>
<feature type="transmembrane region" description="Helical" evidence="8">
    <location>
        <begin position="104"/>
        <end position="127"/>
    </location>
</feature>
<dbReference type="Proteomes" id="UP001153269">
    <property type="component" value="Unassembled WGS sequence"/>
</dbReference>
<dbReference type="GO" id="GO:0019957">
    <property type="term" value="F:C-C chemokine binding"/>
    <property type="evidence" value="ECO:0007669"/>
    <property type="project" value="TreeGrafter"/>
</dbReference>
<keyword evidence="6" id="KW-0675">Receptor</keyword>
<keyword evidence="5 8" id="KW-0472">Membrane</keyword>
<dbReference type="GO" id="GO:0019722">
    <property type="term" value="P:calcium-mediated signaling"/>
    <property type="evidence" value="ECO:0007669"/>
    <property type="project" value="TreeGrafter"/>
</dbReference>
<dbReference type="PROSITE" id="PS50262">
    <property type="entry name" value="G_PROTEIN_RECEP_F1_2"/>
    <property type="match status" value="1"/>
</dbReference>
<evidence type="ECO:0000313" key="10">
    <source>
        <dbReference type="EMBL" id="CAB1452675.1"/>
    </source>
</evidence>
<reference evidence="10" key="1">
    <citation type="submission" date="2020-03" db="EMBL/GenBank/DDBJ databases">
        <authorList>
            <person name="Weist P."/>
        </authorList>
    </citation>
    <scope>NUCLEOTIDE SEQUENCE</scope>
</reference>
<evidence type="ECO:0000259" key="9">
    <source>
        <dbReference type="PROSITE" id="PS50262"/>
    </source>
</evidence>
<organism evidence="10 11">
    <name type="scientific">Pleuronectes platessa</name>
    <name type="common">European plaice</name>
    <dbReference type="NCBI Taxonomy" id="8262"/>
    <lineage>
        <taxon>Eukaryota</taxon>
        <taxon>Metazoa</taxon>
        <taxon>Chordata</taxon>
        <taxon>Craniata</taxon>
        <taxon>Vertebrata</taxon>
        <taxon>Euteleostomi</taxon>
        <taxon>Actinopterygii</taxon>
        <taxon>Neopterygii</taxon>
        <taxon>Teleostei</taxon>
        <taxon>Neoteleostei</taxon>
        <taxon>Acanthomorphata</taxon>
        <taxon>Carangaria</taxon>
        <taxon>Pleuronectiformes</taxon>
        <taxon>Pleuronectoidei</taxon>
        <taxon>Pleuronectidae</taxon>
        <taxon>Pleuronectes</taxon>
    </lineage>
</organism>
<keyword evidence="11" id="KW-1185">Reference proteome</keyword>
<comment type="subcellular location">
    <subcellularLocation>
        <location evidence="1">Membrane</location>
    </subcellularLocation>
</comment>
<dbReference type="InterPro" id="IPR000276">
    <property type="entry name" value="GPCR_Rhodpsn"/>
</dbReference>